<organism evidence="1">
    <name type="scientific">marine sediment metagenome</name>
    <dbReference type="NCBI Taxonomy" id="412755"/>
    <lineage>
        <taxon>unclassified sequences</taxon>
        <taxon>metagenomes</taxon>
        <taxon>ecological metagenomes</taxon>
    </lineage>
</organism>
<evidence type="ECO:0000313" key="1">
    <source>
        <dbReference type="EMBL" id="KKL50024.1"/>
    </source>
</evidence>
<protein>
    <submittedName>
        <fullName evidence="1">Uncharacterized protein</fullName>
    </submittedName>
</protein>
<dbReference type="EMBL" id="LAZR01032747">
    <property type="protein sequence ID" value="KKL50024.1"/>
    <property type="molecule type" value="Genomic_DNA"/>
</dbReference>
<gene>
    <name evidence="1" type="ORF">LCGC14_2309650</name>
</gene>
<reference evidence="1" key="1">
    <citation type="journal article" date="2015" name="Nature">
        <title>Complex archaea that bridge the gap between prokaryotes and eukaryotes.</title>
        <authorList>
            <person name="Spang A."/>
            <person name="Saw J.H."/>
            <person name="Jorgensen S.L."/>
            <person name="Zaremba-Niedzwiedzka K."/>
            <person name="Martijn J."/>
            <person name="Lind A.E."/>
            <person name="van Eijk R."/>
            <person name="Schleper C."/>
            <person name="Guy L."/>
            <person name="Ettema T.J."/>
        </authorList>
    </citation>
    <scope>NUCLEOTIDE SEQUENCE</scope>
</reference>
<dbReference type="AlphaFoldDB" id="A0A0F9CLI5"/>
<proteinExistence type="predicted"/>
<feature type="non-terminal residue" evidence="1">
    <location>
        <position position="1"/>
    </location>
</feature>
<comment type="caution">
    <text evidence="1">The sequence shown here is derived from an EMBL/GenBank/DDBJ whole genome shotgun (WGS) entry which is preliminary data.</text>
</comment>
<sequence>SEPQITHNHITITNQPQRVSFDLFWKVWPKRIAKASAIKAWKKLKPDDALVETILADVEAKTKTEDWLKGDGQFIPYPATYLNGRRWEDESGATGDTGIAHRGIDAPLSAEETARQTQIKKDVFGAHNG</sequence>
<name>A0A0F9CLI5_9ZZZZ</name>
<accession>A0A0F9CLI5</accession>